<dbReference type="AlphaFoldDB" id="A0A165DD19"/>
<dbReference type="EMBL" id="KV426233">
    <property type="protein sequence ID" value="KZV84260.1"/>
    <property type="molecule type" value="Genomic_DNA"/>
</dbReference>
<dbReference type="OrthoDB" id="2404451at2759"/>
<evidence type="ECO:0000313" key="2">
    <source>
        <dbReference type="Proteomes" id="UP000077266"/>
    </source>
</evidence>
<name>A0A165DD19_EXIGL</name>
<organism evidence="1 2">
    <name type="scientific">Exidia glandulosa HHB12029</name>
    <dbReference type="NCBI Taxonomy" id="1314781"/>
    <lineage>
        <taxon>Eukaryota</taxon>
        <taxon>Fungi</taxon>
        <taxon>Dikarya</taxon>
        <taxon>Basidiomycota</taxon>
        <taxon>Agaricomycotina</taxon>
        <taxon>Agaricomycetes</taxon>
        <taxon>Auriculariales</taxon>
        <taxon>Exidiaceae</taxon>
        <taxon>Exidia</taxon>
    </lineage>
</organism>
<reference evidence="1 2" key="1">
    <citation type="journal article" date="2016" name="Mol. Biol. Evol.">
        <title>Comparative Genomics of Early-Diverging Mushroom-Forming Fungi Provides Insights into the Origins of Lignocellulose Decay Capabilities.</title>
        <authorList>
            <person name="Nagy L.G."/>
            <person name="Riley R."/>
            <person name="Tritt A."/>
            <person name="Adam C."/>
            <person name="Daum C."/>
            <person name="Floudas D."/>
            <person name="Sun H."/>
            <person name="Yadav J.S."/>
            <person name="Pangilinan J."/>
            <person name="Larsson K.H."/>
            <person name="Matsuura K."/>
            <person name="Barry K."/>
            <person name="Labutti K."/>
            <person name="Kuo R."/>
            <person name="Ohm R.A."/>
            <person name="Bhattacharya S.S."/>
            <person name="Shirouzu T."/>
            <person name="Yoshinaga Y."/>
            <person name="Martin F.M."/>
            <person name="Grigoriev I.V."/>
            <person name="Hibbett D.S."/>
        </authorList>
    </citation>
    <scope>NUCLEOTIDE SEQUENCE [LARGE SCALE GENOMIC DNA]</scope>
    <source>
        <strain evidence="1 2">HHB12029</strain>
    </source>
</reference>
<sequence length="364" mass="41329">MMCMKGHSGLYSCRFCKIRGVHIPGARGNALYTPLDRSTHPDAGNPLRYDPYALPLRTHEEMLQQALQVETATKTRAQTLSRDSGINETPILACLPSVRLDMSFPVEFMHLVWLNLIPNLVLLYSGKYKDLPQGSGLYEFAAAVWEQIGKTTAASGSTMPSAFGARVPNLAKDKTYMIAETWCIWALYIAPVVLRGRFVQEKYYNHFMELVRLLRICVQVEITDADVQEIREGFCKWVQKFEKYVLLLLLLLPYKNQPKRKPEFVRKEYFGQLQYIYILPLPALPKYKQREPQTLLLACVTDCAGLSQPNSVGVRYHSGKMGTSQVIDLASVECVIGRVEDRGQVAIIDRSNEFSRVIIPEDDE</sequence>
<dbReference type="InParanoid" id="A0A165DD19"/>
<dbReference type="Proteomes" id="UP000077266">
    <property type="component" value="Unassembled WGS sequence"/>
</dbReference>
<accession>A0A165DD19</accession>
<protein>
    <submittedName>
        <fullName evidence="1">Uncharacterized protein</fullName>
    </submittedName>
</protein>
<keyword evidence="2" id="KW-1185">Reference proteome</keyword>
<proteinExistence type="predicted"/>
<gene>
    <name evidence="1" type="ORF">EXIGLDRAFT_624518</name>
</gene>
<evidence type="ECO:0000313" key="1">
    <source>
        <dbReference type="EMBL" id="KZV84260.1"/>
    </source>
</evidence>
<dbReference type="STRING" id="1314781.A0A165DD19"/>